<comment type="similarity">
    <text evidence="2">Belongs to the membrane fusion protein (MFP) (TC 8.A.1) family.</text>
</comment>
<dbReference type="NCBIfam" id="TIGR01730">
    <property type="entry name" value="RND_mfp"/>
    <property type="match status" value="1"/>
</dbReference>
<evidence type="ECO:0000256" key="2">
    <source>
        <dbReference type="ARBA" id="ARBA00009477"/>
    </source>
</evidence>
<keyword evidence="6" id="KW-0472">Membrane</keyword>
<feature type="compositionally biased region" description="Polar residues" evidence="5">
    <location>
        <begin position="378"/>
        <end position="389"/>
    </location>
</feature>
<dbReference type="InterPro" id="IPR058624">
    <property type="entry name" value="MdtA-like_HH"/>
</dbReference>
<name>A0ABW4LYK5_9HYPH</name>
<evidence type="ECO:0000313" key="11">
    <source>
        <dbReference type="Proteomes" id="UP001597322"/>
    </source>
</evidence>
<evidence type="ECO:0000259" key="8">
    <source>
        <dbReference type="Pfam" id="PF25917"/>
    </source>
</evidence>
<sequence length="438" mass="46344">MDAQKNHSSPTEGPQDGAPNLAAILAERQRGKRKGIRRFILPALLVAAAAAGFFAYMQWNAAQPAYSYATQEAKRGDLAVIVTATGSVQPTDQVDISSELSGTVRKVNVTYNSPVKAGDVLAELDTNKLQADVQSARAKLASAKANVSKAEAELNSARTQLERLKSLVTNRISSQQELDTAQFAYDSALATKQINESTVLSAEADLRLAEVNLSKAKIVSPINGVVLTRDVDPGQTVASSLSAPVLFTIAGDLRQMELQVSVDEADVGQVSEGQMASFAVDAYPDRTFPAKIEAVRFASETVSNVVTYKAILTVENNDLLLRPGMTATADVTVQSVKDALLVPNAALRFTPPAAAAQTGGSVLSRLFGGPRPPGARNRSGQTSEGGNRQGRTVWVLRQGQPQPISIQTGATDGQFTIVKSGELKEGDQLVTSATARGR</sequence>
<keyword evidence="6" id="KW-1133">Transmembrane helix</keyword>
<keyword evidence="11" id="KW-1185">Reference proteome</keyword>
<feature type="region of interest" description="Disordered" evidence="5">
    <location>
        <begin position="362"/>
        <end position="389"/>
    </location>
</feature>
<reference evidence="11" key="1">
    <citation type="journal article" date="2019" name="Int. J. Syst. Evol. Microbiol.">
        <title>The Global Catalogue of Microorganisms (GCM) 10K type strain sequencing project: providing services to taxonomists for standard genome sequencing and annotation.</title>
        <authorList>
            <consortium name="The Broad Institute Genomics Platform"/>
            <consortium name="The Broad Institute Genome Sequencing Center for Infectious Disease"/>
            <person name="Wu L."/>
            <person name="Ma J."/>
        </authorList>
    </citation>
    <scope>NUCLEOTIDE SEQUENCE [LARGE SCALE GENOMIC DNA]</scope>
    <source>
        <strain evidence="11">CG52</strain>
    </source>
</reference>
<comment type="caution">
    <text evidence="10">The sequence shown here is derived from an EMBL/GenBank/DDBJ whole genome shotgun (WGS) entry which is preliminary data.</text>
</comment>
<dbReference type="PANTHER" id="PTHR32347">
    <property type="entry name" value="EFFLUX SYSTEM COMPONENT YKNX-RELATED"/>
    <property type="match status" value="1"/>
</dbReference>
<dbReference type="SUPFAM" id="SSF111369">
    <property type="entry name" value="HlyD-like secretion proteins"/>
    <property type="match status" value="1"/>
</dbReference>
<dbReference type="Pfam" id="PF25876">
    <property type="entry name" value="HH_MFP_RND"/>
    <property type="match status" value="1"/>
</dbReference>
<dbReference type="Gene3D" id="2.40.50.100">
    <property type="match status" value="1"/>
</dbReference>
<dbReference type="InterPro" id="IPR006143">
    <property type="entry name" value="RND_pump_MFP"/>
</dbReference>
<evidence type="ECO:0000256" key="6">
    <source>
        <dbReference type="SAM" id="Phobius"/>
    </source>
</evidence>
<proteinExistence type="inferred from homology"/>
<dbReference type="Proteomes" id="UP001597322">
    <property type="component" value="Unassembled WGS sequence"/>
</dbReference>
<dbReference type="PANTHER" id="PTHR32347:SF14">
    <property type="entry name" value="EFFLUX SYSTEM COMPONENT YKNX-RELATED"/>
    <property type="match status" value="1"/>
</dbReference>
<evidence type="ECO:0000256" key="3">
    <source>
        <dbReference type="ARBA" id="ARBA00023054"/>
    </source>
</evidence>
<evidence type="ECO:0000313" key="10">
    <source>
        <dbReference type="EMBL" id="MFD1744258.1"/>
    </source>
</evidence>
<dbReference type="Pfam" id="PF25954">
    <property type="entry name" value="Beta-barrel_RND_2"/>
    <property type="match status" value="1"/>
</dbReference>
<dbReference type="Pfam" id="PF25917">
    <property type="entry name" value="BSH_RND"/>
    <property type="match status" value="1"/>
</dbReference>
<feature type="domain" description="CusB-like beta-barrel" evidence="9">
    <location>
        <begin position="258"/>
        <end position="332"/>
    </location>
</feature>
<dbReference type="Gene3D" id="1.10.287.470">
    <property type="entry name" value="Helix hairpin bin"/>
    <property type="match status" value="1"/>
</dbReference>
<gene>
    <name evidence="10" type="ORF">ACFSE1_02180</name>
</gene>
<dbReference type="RefSeq" id="WP_377395882.1">
    <property type="nucleotide sequence ID" value="NZ_JBHUEQ010000003.1"/>
</dbReference>
<dbReference type="InterPro" id="IPR058792">
    <property type="entry name" value="Beta-barrel_RND_2"/>
</dbReference>
<evidence type="ECO:0000259" key="7">
    <source>
        <dbReference type="Pfam" id="PF25876"/>
    </source>
</evidence>
<dbReference type="InterPro" id="IPR058625">
    <property type="entry name" value="MdtA-like_BSH"/>
</dbReference>
<organism evidence="10 11">
    <name type="scientific">Rhizobium helianthi</name>
    <dbReference type="NCBI Taxonomy" id="1132695"/>
    <lineage>
        <taxon>Bacteria</taxon>
        <taxon>Pseudomonadati</taxon>
        <taxon>Pseudomonadota</taxon>
        <taxon>Alphaproteobacteria</taxon>
        <taxon>Hyphomicrobiales</taxon>
        <taxon>Rhizobiaceae</taxon>
        <taxon>Rhizobium/Agrobacterium group</taxon>
        <taxon>Rhizobium</taxon>
    </lineage>
</organism>
<dbReference type="InterPro" id="IPR050465">
    <property type="entry name" value="UPF0194_transport"/>
</dbReference>
<keyword evidence="3 4" id="KW-0175">Coiled coil</keyword>
<feature type="transmembrane region" description="Helical" evidence="6">
    <location>
        <begin position="39"/>
        <end position="59"/>
    </location>
</feature>
<feature type="coiled-coil region" evidence="4">
    <location>
        <begin position="126"/>
        <end position="167"/>
    </location>
</feature>
<evidence type="ECO:0000256" key="1">
    <source>
        <dbReference type="ARBA" id="ARBA00004196"/>
    </source>
</evidence>
<dbReference type="EMBL" id="JBHUEQ010000003">
    <property type="protein sequence ID" value="MFD1744258.1"/>
    <property type="molecule type" value="Genomic_DNA"/>
</dbReference>
<evidence type="ECO:0000256" key="5">
    <source>
        <dbReference type="SAM" id="MobiDB-lite"/>
    </source>
</evidence>
<evidence type="ECO:0000256" key="4">
    <source>
        <dbReference type="SAM" id="Coils"/>
    </source>
</evidence>
<feature type="domain" description="Multidrug resistance protein MdtA-like barrel-sandwich hybrid" evidence="8">
    <location>
        <begin position="93"/>
        <end position="245"/>
    </location>
</feature>
<comment type="subcellular location">
    <subcellularLocation>
        <location evidence="1">Cell envelope</location>
    </subcellularLocation>
</comment>
<feature type="domain" description="Multidrug resistance protein MdtA-like alpha-helical hairpin" evidence="7">
    <location>
        <begin position="140"/>
        <end position="207"/>
    </location>
</feature>
<dbReference type="Gene3D" id="2.40.30.170">
    <property type="match status" value="1"/>
</dbReference>
<keyword evidence="6" id="KW-0812">Transmembrane</keyword>
<protein>
    <submittedName>
        <fullName evidence="10">Efflux RND transporter periplasmic adaptor subunit</fullName>
    </submittedName>
</protein>
<evidence type="ECO:0000259" key="9">
    <source>
        <dbReference type="Pfam" id="PF25954"/>
    </source>
</evidence>
<accession>A0ABW4LYK5</accession>